<dbReference type="SUPFAM" id="SSF53474">
    <property type="entry name" value="alpha/beta-Hydrolases"/>
    <property type="match status" value="1"/>
</dbReference>
<evidence type="ECO:0000313" key="3">
    <source>
        <dbReference type="Proteomes" id="UP000026960"/>
    </source>
</evidence>
<accession>A0A0D3GTQ4</accession>
<dbReference type="eggNOG" id="KOG1454">
    <property type="taxonomic scope" value="Eukaryota"/>
</dbReference>
<dbReference type="EnsemblPlants" id="OBART07G22680.1">
    <property type="protein sequence ID" value="OBART07G22680.1"/>
    <property type="gene ID" value="OBART07G22680"/>
</dbReference>
<dbReference type="Proteomes" id="UP000026960">
    <property type="component" value="Chromosome 7"/>
</dbReference>
<dbReference type="PANTHER" id="PTHR43139:SF59">
    <property type="entry name" value="ALPHA_BETA-HYDROLASES SUPERFAMILY PROTEIN"/>
    <property type="match status" value="1"/>
</dbReference>
<keyword evidence="3" id="KW-1185">Reference proteome</keyword>
<dbReference type="STRING" id="65489.A0A0D3GTQ4"/>
<dbReference type="InterPro" id="IPR052370">
    <property type="entry name" value="Meta-cleavage_hydrolase"/>
</dbReference>
<dbReference type="Pfam" id="PF00561">
    <property type="entry name" value="Abhydrolase_1"/>
    <property type="match status" value="1"/>
</dbReference>
<dbReference type="HOGENOM" id="CLU_020336_10_1_1"/>
<dbReference type="InterPro" id="IPR029058">
    <property type="entry name" value="AB_hydrolase_fold"/>
</dbReference>
<reference evidence="2" key="1">
    <citation type="journal article" date="2009" name="Rice">
        <title>De Novo Next Generation Sequencing of Plant Genomes.</title>
        <authorList>
            <person name="Rounsley S."/>
            <person name="Marri P.R."/>
            <person name="Yu Y."/>
            <person name="He R."/>
            <person name="Sisneros N."/>
            <person name="Goicoechea J.L."/>
            <person name="Lee S.J."/>
            <person name="Angelova A."/>
            <person name="Kudrna D."/>
            <person name="Luo M."/>
            <person name="Affourtit J."/>
            <person name="Desany B."/>
            <person name="Knight J."/>
            <person name="Niazi F."/>
            <person name="Egholm M."/>
            <person name="Wing R.A."/>
        </authorList>
    </citation>
    <scope>NUCLEOTIDE SEQUENCE [LARGE SCALE GENOMIC DNA]</scope>
    <source>
        <strain evidence="2">cv. IRGC 105608</strain>
    </source>
</reference>
<protein>
    <recommendedName>
        <fullName evidence="1">AB hydrolase-1 domain-containing protein</fullName>
    </recommendedName>
</protein>
<organism evidence="2">
    <name type="scientific">Oryza barthii</name>
    <dbReference type="NCBI Taxonomy" id="65489"/>
    <lineage>
        <taxon>Eukaryota</taxon>
        <taxon>Viridiplantae</taxon>
        <taxon>Streptophyta</taxon>
        <taxon>Embryophyta</taxon>
        <taxon>Tracheophyta</taxon>
        <taxon>Spermatophyta</taxon>
        <taxon>Magnoliopsida</taxon>
        <taxon>Liliopsida</taxon>
        <taxon>Poales</taxon>
        <taxon>Poaceae</taxon>
        <taxon>BOP clade</taxon>
        <taxon>Oryzoideae</taxon>
        <taxon>Oryzeae</taxon>
        <taxon>Oryzinae</taxon>
        <taxon>Oryza</taxon>
    </lineage>
</organism>
<dbReference type="Gramene" id="OBART07G22680.1">
    <property type="protein sequence ID" value="OBART07G22680.1"/>
    <property type="gene ID" value="OBART07G22680"/>
</dbReference>
<dbReference type="PANTHER" id="PTHR43139">
    <property type="entry name" value="SI:DKEY-122A22.2"/>
    <property type="match status" value="1"/>
</dbReference>
<proteinExistence type="predicted"/>
<evidence type="ECO:0000259" key="1">
    <source>
        <dbReference type="Pfam" id="PF00561"/>
    </source>
</evidence>
<reference evidence="2" key="2">
    <citation type="submission" date="2015-03" db="UniProtKB">
        <authorList>
            <consortium name="EnsemblPlants"/>
        </authorList>
    </citation>
    <scope>IDENTIFICATION</scope>
</reference>
<dbReference type="Gene3D" id="3.40.50.1820">
    <property type="entry name" value="alpha/beta hydrolase"/>
    <property type="match status" value="1"/>
</dbReference>
<feature type="domain" description="AB hydrolase-1" evidence="1">
    <location>
        <begin position="67"/>
        <end position="303"/>
    </location>
</feature>
<dbReference type="InterPro" id="IPR000639">
    <property type="entry name" value="Epox_hydrolase-like"/>
</dbReference>
<dbReference type="PRINTS" id="PR00111">
    <property type="entry name" value="ABHYDROLASE"/>
</dbReference>
<dbReference type="GO" id="GO:0003824">
    <property type="term" value="F:catalytic activity"/>
    <property type="evidence" value="ECO:0007669"/>
    <property type="project" value="InterPro"/>
</dbReference>
<evidence type="ECO:0000313" key="2">
    <source>
        <dbReference type="EnsemblPlants" id="OBART07G22680.1"/>
    </source>
</evidence>
<dbReference type="PaxDb" id="65489-OBART07G22680.1"/>
<dbReference type="AlphaFoldDB" id="A0A0D3GTQ4"/>
<sequence length="359" mass="39808">MPPPPPPAAAIGRRSSILSFAAARDRCFSRRFLRAGLRPLAIPLPTGVDDDAGTTVHVWVPANPPRNPLLLLHGFGASATWQWAPYLRPLIAAGYDPIVPDLLFFGASYTRLADRSEAFQARSIKAAMDAIGVARFGLVGVSYGGFVGYRMAAMYPDAVERVVLVCAGVCLEEKDLAGGLFPVAGVGEAADLLVPRRPEEVRRLVRLTFLRPPCIMPSCFLWDYIKVMGSDYIQEKTELLYALISERQLSDLPIISQPALIVWGERDKVFPMELAHRLKRHLGESSRLVVIRNAGHAVNLEKPKDVCRNIIEFFQEGVTEPLNDEKVFRPVCDPLVHASMHDATEDHPVRQAEMWKPLN</sequence>
<dbReference type="InterPro" id="IPR000073">
    <property type="entry name" value="AB_hydrolase_1"/>
</dbReference>
<name>A0A0D3GTQ4_9ORYZ</name>
<dbReference type="PRINTS" id="PR00412">
    <property type="entry name" value="EPOXHYDRLASE"/>
</dbReference>